<evidence type="ECO:0000313" key="2">
    <source>
        <dbReference type="EMBL" id="AGI66230.1"/>
    </source>
</evidence>
<accession>M9R8Z6</accession>
<dbReference type="STRING" id="391626.OAN307_c04920"/>
<dbReference type="HOGENOM" id="CLU_2956043_0_0_5"/>
<dbReference type="EMBL" id="CP003740">
    <property type="protein sequence ID" value="AGI66230.1"/>
    <property type="molecule type" value="Genomic_DNA"/>
</dbReference>
<proteinExistence type="predicted"/>
<evidence type="ECO:0000256" key="1">
    <source>
        <dbReference type="SAM" id="MobiDB-lite"/>
    </source>
</evidence>
<evidence type="ECO:0000313" key="3">
    <source>
        <dbReference type="Proteomes" id="UP000005307"/>
    </source>
</evidence>
<keyword evidence="3" id="KW-1185">Reference proteome</keyword>
<dbReference type="AlphaFoldDB" id="M9R8Z6"/>
<name>M9R8Z6_9RHOB</name>
<feature type="region of interest" description="Disordered" evidence="1">
    <location>
        <begin position="37"/>
        <end position="59"/>
    </location>
</feature>
<feature type="compositionally biased region" description="Polar residues" evidence="1">
    <location>
        <begin position="44"/>
        <end position="59"/>
    </location>
</feature>
<dbReference type="Proteomes" id="UP000005307">
    <property type="component" value="Chromosome"/>
</dbReference>
<dbReference type="KEGG" id="oat:OAN307_c04920"/>
<gene>
    <name evidence="2" type="ORF">OAN307_c04920</name>
</gene>
<protein>
    <submittedName>
        <fullName evidence="2">Uncharacterized protein</fullName>
    </submittedName>
</protein>
<organism evidence="2 3">
    <name type="scientific">Octadecabacter antarcticus 307</name>
    <dbReference type="NCBI Taxonomy" id="391626"/>
    <lineage>
        <taxon>Bacteria</taxon>
        <taxon>Pseudomonadati</taxon>
        <taxon>Pseudomonadota</taxon>
        <taxon>Alphaproteobacteria</taxon>
        <taxon>Rhodobacterales</taxon>
        <taxon>Roseobacteraceae</taxon>
        <taxon>Octadecabacter</taxon>
    </lineage>
</organism>
<reference evidence="2 3" key="1">
    <citation type="journal article" date="2013" name="PLoS ONE">
        <title>Poles Apart: Arctic and Antarctic Octadecabacter strains Share High Genome Plasticity and a New Type of Xanthorhodopsin.</title>
        <authorList>
            <person name="Vollmers J."/>
            <person name="Voget S."/>
            <person name="Dietrich S."/>
            <person name="Gollnow K."/>
            <person name="Smits M."/>
            <person name="Meyer K."/>
            <person name="Brinkhoff T."/>
            <person name="Simon M."/>
            <person name="Daniel R."/>
        </authorList>
    </citation>
    <scope>NUCLEOTIDE SEQUENCE [LARGE SCALE GENOMIC DNA]</scope>
    <source>
        <strain evidence="2 3">307</strain>
    </source>
</reference>
<sequence length="59" mass="6319">MVQAPRRVDVANPSTDDTLLSDMTDNVLAELGFQALGLSPPTARPSSNPRPISLQESKL</sequence>